<sequence length="167" mass="18121">MENRTSLTPLCTYLPTPCGLLQICASNDAIIAITFVEHQDTAATSNALLKQAKQQLKEYFDHEREVFDLPLAPIGTDFQKNVWQQLRAIPYGVTCSYGDIAKQLNNPNAVRAVGSANGKNPISIIVPCHRVIGANGTLTGYAGGLTRKATLLRLENPQFSVPPAKIS</sequence>
<dbReference type="InterPro" id="IPR036217">
    <property type="entry name" value="MethylDNA_cys_MeTrfase_DNAb"/>
</dbReference>
<dbReference type="SUPFAM" id="SSF46767">
    <property type="entry name" value="Methylated DNA-protein cysteine methyltransferase, C-terminal domain"/>
    <property type="match status" value="1"/>
</dbReference>
<comment type="catalytic activity">
    <reaction evidence="7 8">
        <text>a 6-O-methyl-2'-deoxyguanosine in DNA + L-cysteinyl-[protein] = S-methyl-L-cysteinyl-[protein] + a 2'-deoxyguanosine in DNA</text>
        <dbReference type="Rhea" id="RHEA:24000"/>
        <dbReference type="Rhea" id="RHEA-COMP:10131"/>
        <dbReference type="Rhea" id="RHEA-COMP:10132"/>
        <dbReference type="Rhea" id="RHEA-COMP:11367"/>
        <dbReference type="Rhea" id="RHEA-COMP:11368"/>
        <dbReference type="ChEBI" id="CHEBI:29950"/>
        <dbReference type="ChEBI" id="CHEBI:82612"/>
        <dbReference type="ChEBI" id="CHEBI:85445"/>
        <dbReference type="ChEBI" id="CHEBI:85448"/>
        <dbReference type="EC" id="2.1.1.63"/>
    </reaction>
</comment>
<dbReference type="PANTHER" id="PTHR10815">
    <property type="entry name" value="METHYLATED-DNA--PROTEIN-CYSTEINE METHYLTRANSFERASE"/>
    <property type="match status" value="1"/>
</dbReference>
<feature type="domain" description="Methylguanine DNA methyltransferase ribonuclease-like" evidence="10">
    <location>
        <begin position="11"/>
        <end position="73"/>
    </location>
</feature>
<keyword evidence="6 8" id="KW-0234">DNA repair</keyword>
<evidence type="ECO:0000259" key="9">
    <source>
        <dbReference type="Pfam" id="PF01035"/>
    </source>
</evidence>
<dbReference type="Gene3D" id="1.10.10.10">
    <property type="entry name" value="Winged helix-like DNA-binding domain superfamily/Winged helix DNA-binding domain"/>
    <property type="match status" value="1"/>
</dbReference>
<comment type="subcellular location">
    <subcellularLocation>
        <location evidence="8">Cytoplasm</location>
    </subcellularLocation>
</comment>
<evidence type="ECO:0000313" key="11">
    <source>
        <dbReference type="EMBL" id="MEM5498972.1"/>
    </source>
</evidence>
<evidence type="ECO:0000313" key="12">
    <source>
        <dbReference type="Proteomes" id="UP001461163"/>
    </source>
</evidence>
<dbReference type="GO" id="GO:0003908">
    <property type="term" value="F:methylated-DNA-[protein]-cysteine S-methyltransferase activity"/>
    <property type="evidence" value="ECO:0007669"/>
    <property type="project" value="UniProtKB-EC"/>
</dbReference>
<dbReference type="PANTHER" id="PTHR10815:SF5">
    <property type="entry name" value="METHYLATED-DNA--PROTEIN-CYSTEINE METHYLTRANSFERASE"/>
    <property type="match status" value="1"/>
</dbReference>
<comment type="catalytic activity">
    <reaction evidence="1 8">
        <text>a 4-O-methyl-thymidine in DNA + L-cysteinyl-[protein] = a thymidine in DNA + S-methyl-L-cysteinyl-[protein]</text>
        <dbReference type="Rhea" id="RHEA:53428"/>
        <dbReference type="Rhea" id="RHEA-COMP:10131"/>
        <dbReference type="Rhea" id="RHEA-COMP:10132"/>
        <dbReference type="Rhea" id="RHEA-COMP:13555"/>
        <dbReference type="Rhea" id="RHEA-COMP:13556"/>
        <dbReference type="ChEBI" id="CHEBI:29950"/>
        <dbReference type="ChEBI" id="CHEBI:82612"/>
        <dbReference type="ChEBI" id="CHEBI:137386"/>
        <dbReference type="ChEBI" id="CHEBI:137387"/>
        <dbReference type="EC" id="2.1.1.63"/>
    </reaction>
</comment>
<evidence type="ECO:0000256" key="4">
    <source>
        <dbReference type="ARBA" id="ARBA00022679"/>
    </source>
</evidence>
<evidence type="ECO:0000256" key="2">
    <source>
        <dbReference type="ARBA" id="ARBA00022490"/>
    </source>
</evidence>
<evidence type="ECO:0000256" key="8">
    <source>
        <dbReference type="HAMAP-Rule" id="MF_00772"/>
    </source>
</evidence>
<dbReference type="InterPro" id="IPR001497">
    <property type="entry name" value="MethylDNA_cys_MeTrfase_AS"/>
</dbReference>
<dbReference type="InterPro" id="IPR014048">
    <property type="entry name" value="MethylDNA_cys_MeTrfase_DNA-bd"/>
</dbReference>
<dbReference type="EC" id="2.1.1.63" evidence="8"/>
<evidence type="ECO:0000256" key="6">
    <source>
        <dbReference type="ARBA" id="ARBA00023204"/>
    </source>
</evidence>
<comment type="similarity">
    <text evidence="8">Belongs to the MGMT family.</text>
</comment>
<dbReference type="EMBL" id="JBBMQS010000010">
    <property type="protein sequence ID" value="MEM5498972.1"/>
    <property type="molecule type" value="Genomic_DNA"/>
</dbReference>
<evidence type="ECO:0000256" key="3">
    <source>
        <dbReference type="ARBA" id="ARBA00022603"/>
    </source>
</evidence>
<organism evidence="11 12">
    <name type="scientific">Paraglaciecola mesophila</name>
    <dbReference type="NCBI Taxonomy" id="197222"/>
    <lineage>
        <taxon>Bacteria</taxon>
        <taxon>Pseudomonadati</taxon>
        <taxon>Pseudomonadota</taxon>
        <taxon>Gammaproteobacteria</taxon>
        <taxon>Alteromonadales</taxon>
        <taxon>Alteromonadaceae</taxon>
        <taxon>Paraglaciecola</taxon>
    </lineage>
</organism>
<dbReference type="GO" id="GO:0032259">
    <property type="term" value="P:methylation"/>
    <property type="evidence" value="ECO:0007669"/>
    <property type="project" value="UniProtKB-KW"/>
</dbReference>
<comment type="miscellaneous">
    <text evidence="8">This enzyme catalyzes only one turnover and therefore is not strictly catalytic. According to one definition, an enzyme is a biocatalyst that acts repeatedly and over many reaction cycles.</text>
</comment>
<evidence type="ECO:0000256" key="5">
    <source>
        <dbReference type="ARBA" id="ARBA00022763"/>
    </source>
</evidence>
<dbReference type="InterPro" id="IPR036631">
    <property type="entry name" value="MGMT_N_sf"/>
</dbReference>
<dbReference type="HAMAP" id="MF_00772">
    <property type="entry name" value="OGT"/>
    <property type="match status" value="1"/>
</dbReference>
<dbReference type="Gene3D" id="3.30.160.70">
    <property type="entry name" value="Methylated DNA-protein cysteine methyltransferase domain"/>
    <property type="match status" value="1"/>
</dbReference>
<comment type="caution">
    <text evidence="11">The sequence shown here is derived from an EMBL/GenBank/DDBJ whole genome shotgun (WGS) entry which is preliminary data.</text>
</comment>
<dbReference type="InterPro" id="IPR023546">
    <property type="entry name" value="MGMT"/>
</dbReference>
<dbReference type="Pfam" id="PF01035">
    <property type="entry name" value="DNA_binding_1"/>
    <property type="match status" value="1"/>
</dbReference>
<keyword evidence="5 8" id="KW-0227">DNA damage</keyword>
<dbReference type="PROSITE" id="PS00374">
    <property type="entry name" value="MGMT"/>
    <property type="match status" value="1"/>
</dbReference>
<dbReference type="InterPro" id="IPR036388">
    <property type="entry name" value="WH-like_DNA-bd_sf"/>
</dbReference>
<keyword evidence="12" id="KW-1185">Reference proteome</keyword>
<protein>
    <recommendedName>
        <fullName evidence="8">Methylated-DNA--protein-cysteine methyltransferase</fullName>
        <ecNumber evidence="8">2.1.1.63</ecNumber>
    </recommendedName>
    <alternativeName>
        <fullName evidence="8">6-O-methylguanine-DNA methyltransferase</fullName>
        <shortName evidence="8">MGMT</shortName>
    </alternativeName>
    <alternativeName>
        <fullName evidence="8">O-6-methylguanine-DNA-alkyltransferase</fullName>
    </alternativeName>
</protein>
<dbReference type="CDD" id="cd06445">
    <property type="entry name" value="ATase"/>
    <property type="match status" value="1"/>
</dbReference>
<evidence type="ECO:0000259" key="10">
    <source>
        <dbReference type="Pfam" id="PF02870"/>
    </source>
</evidence>
<dbReference type="SUPFAM" id="SSF53155">
    <property type="entry name" value="Methylated DNA-protein cysteine methyltransferase domain"/>
    <property type="match status" value="1"/>
</dbReference>
<dbReference type="Pfam" id="PF02870">
    <property type="entry name" value="Methyltransf_1N"/>
    <property type="match status" value="1"/>
</dbReference>
<keyword evidence="4 8" id="KW-0808">Transferase</keyword>
<dbReference type="Proteomes" id="UP001461163">
    <property type="component" value="Unassembled WGS sequence"/>
</dbReference>
<feature type="active site" description="Nucleophile; methyl group acceptor" evidence="8">
    <location>
        <position position="128"/>
    </location>
</feature>
<evidence type="ECO:0000256" key="1">
    <source>
        <dbReference type="ARBA" id="ARBA00001286"/>
    </source>
</evidence>
<feature type="domain" description="Methylated-DNA-[protein]-cysteine S-methyltransferase DNA binding" evidence="9">
    <location>
        <begin position="77"/>
        <end position="156"/>
    </location>
</feature>
<comment type="function">
    <text evidence="8">Involved in the cellular defense against the biological effects of O6-methylguanine (O6-MeG) and O4-methylthymine (O4-MeT) in DNA. Repairs the methylated nucleobase in DNA by stoichiometrically transferring the methyl group to a cysteine residue in the enzyme. This is a suicide reaction: the enzyme is irreversibly inactivated.</text>
</comment>
<evidence type="ECO:0000256" key="7">
    <source>
        <dbReference type="ARBA" id="ARBA00049348"/>
    </source>
</evidence>
<keyword evidence="2 8" id="KW-0963">Cytoplasm</keyword>
<keyword evidence="3 8" id="KW-0489">Methyltransferase</keyword>
<reference evidence="11 12" key="1">
    <citation type="submission" date="2024-03" db="EMBL/GenBank/DDBJ databases">
        <title>Community enrichment and isolation of bacterial strains for fucoidan degradation.</title>
        <authorList>
            <person name="Sichert A."/>
        </authorList>
    </citation>
    <scope>NUCLEOTIDE SEQUENCE [LARGE SCALE GENOMIC DNA]</scope>
    <source>
        <strain evidence="11 12">AS12</strain>
    </source>
</reference>
<proteinExistence type="inferred from homology"/>
<dbReference type="RefSeq" id="WP_342882308.1">
    <property type="nucleotide sequence ID" value="NZ_JBBMQS010000010.1"/>
</dbReference>
<name>A0ABU9SYM1_9ALTE</name>
<dbReference type="InterPro" id="IPR008332">
    <property type="entry name" value="MethylG_MeTrfase_N"/>
</dbReference>
<gene>
    <name evidence="11" type="ORF">WNY77_16290</name>
</gene>
<accession>A0ABU9SYM1</accession>
<dbReference type="NCBIfam" id="TIGR00589">
    <property type="entry name" value="ogt"/>
    <property type="match status" value="1"/>
</dbReference>